<dbReference type="Pfam" id="PF00403">
    <property type="entry name" value="HMA"/>
    <property type="match status" value="1"/>
</dbReference>
<proteinExistence type="predicted"/>
<name>A0AAW1PWS7_9CHLO</name>
<feature type="domain" description="HMA" evidence="2">
    <location>
        <begin position="1"/>
        <end position="64"/>
    </location>
</feature>
<dbReference type="CDD" id="cd00371">
    <property type="entry name" value="HMA"/>
    <property type="match status" value="1"/>
</dbReference>
<keyword evidence="1" id="KW-0479">Metal-binding</keyword>
<dbReference type="InterPro" id="IPR006121">
    <property type="entry name" value="HMA_dom"/>
</dbReference>
<dbReference type="Gene3D" id="3.30.70.100">
    <property type="match status" value="1"/>
</dbReference>
<dbReference type="PANTHER" id="PTHR22814:SF287">
    <property type="entry name" value="COPPER TRANSPORT PROTEIN ATX1"/>
    <property type="match status" value="1"/>
</dbReference>
<comment type="caution">
    <text evidence="3">The sequence shown here is derived from an EMBL/GenBank/DDBJ whole genome shotgun (WGS) entry which is preliminary data.</text>
</comment>
<dbReference type="AlphaFoldDB" id="A0AAW1PWS7"/>
<dbReference type="PROSITE" id="PS50846">
    <property type="entry name" value="HMA_2"/>
    <property type="match status" value="1"/>
</dbReference>
<evidence type="ECO:0000313" key="3">
    <source>
        <dbReference type="EMBL" id="KAK9812872.1"/>
    </source>
</evidence>
<accession>A0AAW1PWS7</accession>
<evidence type="ECO:0000259" key="2">
    <source>
        <dbReference type="PROSITE" id="PS50846"/>
    </source>
</evidence>
<dbReference type="SUPFAM" id="SSF55008">
    <property type="entry name" value="HMA, heavy metal-associated domain"/>
    <property type="match status" value="1"/>
</dbReference>
<dbReference type="PANTHER" id="PTHR22814">
    <property type="entry name" value="COPPER TRANSPORT PROTEIN ATOX1-RELATED"/>
    <property type="match status" value="1"/>
</dbReference>
<keyword evidence="4" id="KW-1185">Reference proteome</keyword>
<dbReference type="GO" id="GO:0046872">
    <property type="term" value="F:metal ion binding"/>
    <property type="evidence" value="ECO:0007669"/>
    <property type="project" value="UniProtKB-KW"/>
</dbReference>
<evidence type="ECO:0000313" key="4">
    <source>
        <dbReference type="Proteomes" id="UP001489004"/>
    </source>
</evidence>
<organism evidence="3 4">
    <name type="scientific">[Myrmecia] bisecta</name>
    <dbReference type="NCBI Taxonomy" id="41462"/>
    <lineage>
        <taxon>Eukaryota</taxon>
        <taxon>Viridiplantae</taxon>
        <taxon>Chlorophyta</taxon>
        <taxon>core chlorophytes</taxon>
        <taxon>Trebouxiophyceae</taxon>
        <taxon>Trebouxiales</taxon>
        <taxon>Trebouxiaceae</taxon>
        <taxon>Myrmecia</taxon>
    </lineage>
</organism>
<dbReference type="Proteomes" id="UP001489004">
    <property type="component" value="Unassembled WGS sequence"/>
</dbReference>
<dbReference type="EMBL" id="JALJOR010000008">
    <property type="protein sequence ID" value="KAK9812872.1"/>
    <property type="molecule type" value="Genomic_DNA"/>
</dbReference>
<gene>
    <name evidence="3" type="ORF">WJX72_005031</name>
</gene>
<dbReference type="InterPro" id="IPR036163">
    <property type="entry name" value="HMA_dom_sf"/>
</dbReference>
<protein>
    <recommendedName>
        <fullName evidence="2">HMA domain-containing protein</fullName>
    </recommendedName>
</protein>
<reference evidence="3 4" key="1">
    <citation type="journal article" date="2024" name="Nat. Commun.">
        <title>Phylogenomics reveals the evolutionary origins of lichenization in chlorophyte algae.</title>
        <authorList>
            <person name="Puginier C."/>
            <person name="Libourel C."/>
            <person name="Otte J."/>
            <person name="Skaloud P."/>
            <person name="Haon M."/>
            <person name="Grisel S."/>
            <person name="Petersen M."/>
            <person name="Berrin J.G."/>
            <person name="Delaux P.M."/>
            <person name="Dal Grande F."/>
            <person name="Keller J."/>
        </authorList>
    </citation>
    <scope>NUCLEOTIDE SEQUENCE [LARGE SCALE GENOMIC DNA]</scope>
    <source>
        <strain evidence="3 4">SAG 2043</strain>
    </source>
</reference>
<evidence type="ECO:0000256" key="1">
    <source>
        <dbReference type="ARBA" id="ARBA00022723"/>
    </source>
</evidence>
<sequence>MPEVALKVAMSCGGCEAAVRRVLGKLEGVESVNVDMQQQKVVVTGTASPEAVLQTVAKTGKVAIPPSSTQYLYLWCRTEFSKLRSFARGRLDVLHKARAAAGIRVLASPKDLYSC</sequence>
<dbReference type="FunFam" id="3.30.70.100:FF:000008">
    <property type="entry name" value="Copper transport protein ATOX1"/>
    <property type="match status" value="1"/>
</dbReference>